<dbReference type="Proteomes" id="UP001596113">
    <property type="component" value="Unassembled WGS sequence"/>
</dbReference>
<evidence type="ECO:0000313" key="2">
    <source>
        <dbReference type="EMBL" id="MFC5405881.1"/>
    </source>
</evidence>
<feature type="transmembrane region" description="Helical" evidence="1">
    <location>
        <begin position="7"/>
        <end position="28"/>
    </location>
</feature>
<protein>
    <submittedName>
        <fullName evidence="2">Uncharacterized protein</fullName>
    </submittedName>
</protein>
<gene>
    <name evidence="2" type="ORF">ACFPOF_24335</name>
</gene>
<keyword evidence="1" id="KW-0812">Transmembrane</keyword>
<comment type="caution">
    <text evidence="2">The sequence shown here is derived from an EMBL/GenBank/DDBJ whole genome shotgun (WGS) entry which is preliminary data.</text>
</comment>
<name>A0ABW0HXA3_9BACL</name>
<evidence type="ECO:0000256" key="1">
    <source>
        <dbReference type="SAM" id="Phobius"/>
    </source>
</evidence>
<keyword evidence="1" id="KW-0472">Membrane</keyword>
<proteinExistence type="predicted"/>
<keyword evidence="3" id="KW-1185">Reference proteome</keyword>
<dbReference type="RefSeq" id="WP_378137568.1">
    <property type="nucleotide sequence ID" value="NZ_JBHSMI010000052.1"/>
</dbReference>
<dbReference type="EMBL" id="JBHSMI010000052">
    <property type="protein sequence ID" value="MFC5405881.1"/>
    <property type="molecule type" value="Genomic_DNA"/>
</dbReference>
<sequence length="61" mass="7022">MNKNTPFVIWIVALAIELIMLYDLINRVHDQDEVLFYMTIIAVTLVVGTVMNLRSGNNRKT</sequence>
<evidence type="ECO:0000313" key="3">
    <source>
        <dbReference type="Proteomes" id="UP001596113"/>
    </source>
</evidence>
<organism evidence="2 3">
    <name type="scientific">Cohnella soli</name>
    <dbReference type="NCBI Taxonomy" id="425005"/>
    <lineage>
        <taxon>Bacteria</taxon>
        <taxon>Bacillati</taxon>
        <taxon>Bacillota</taxon>
        <taxon>Bacilli</taxon>
        <taxon>Bacillales</taxon>
        <taxon>Paenibacillaceae</taxon>
        <taxon>Cohnella</taxon>
    </lineage>
</organism>
<reference evidence="3" key="1">
    <citation type="journal article" date="2019" name="Int. J. Syst. Evol. Microbiol.">
        <title>The Global Catalogue of Microorganisms (GCM) 10K type strain sequencing project: providing services to taxonomists for standard genome sequencing and annotation.</title>
        <authorList>
            <consortium name="The Broad Institute Genomics Platform"/>
            <consortium name="The Broad Institute Genome Sequencing Center for Infectious Disease"/>
            <person name="Wu L."/>
            <person name="Ma J."/>
        </authorList>
    </citation>
    <scope>NUCLEOTIDE SEQUENCE [LARGE SCALE GENOMIC DNA]</scope>
    <source>
        <strain evidence="3">CGMCC 1.18575</strain>
    </source>
</reference>
<accession>A0ABW0HXA3</accession>
<keyword evidence="1" id="KW-1133">Transmembrane helix</keyword>
<feature type="transmembrane region" description="Helical" evidence="1">
    <location>
        <begin position="34"/>
        <end position="53"/>
    </location>
</feature>